<evidence type="ECO:0000259" key="2">
    <source>
        <dbReference type="Pfam" id="PF00149"/>
    </source>
</evidence>
<organism evidence="3 4">
    <name type="scientific">Halalkalibacillus sediminis</name>
    <dbReference type="NCBI Taxonomy" id="2018042"/>
    <lineage>
        <taxon>Bacteria</taxon>
        <taxon>Bacillati</taxon>
        <taxon>Bacillota</taxon>
        <taxon>Bacilli</taxon>
        <taxon>Bacillales</taxon>
        <taxon>Bacillaceae</taxon>
        <taxon>Halalkalibacillus</taxon>
    </lineage>
</organism>
<gene>
    <name evidence="3" type="ORF">CEY16_00455</name>
</gene>
<dbReference type="OrthoDB" id="9773856at2"/>
<feature type="domain" description="Calcineurin-like phosphoesterase" evidence="2">
    <location>
        <begin position="6"/>
        <end position="204"/>
    </location>
</feature>
<dbReference type="PANTHER" id="PTHR30337">
    <property type="entry name" value="COMPONENT OF ATP-DEPENDENT DSDNA EXONUCLEASE"/>
    <property type="match status" value="1"/>
</dbReference>
<dbReference type="GO" id="GO:0004527">
    <property type="term" value="F:exonuclease activity"/>
    <property type="evidence" value="ECO:0007669"/>
    <property type="project" value="UniProtKB-KW"/>
</dbReference>
<evidence type="ECO:0000313" key="3">
    <source>
        <dbReference type="EMBL" id="PKR78264.1"/>
    </source>
</evidence>
<dbReference type="InterPro" id="IPR050535">
    <property type="entry name" value="DNA_Repair-Maintenance_Comp"/>
</dbReference>
<dbReference type="PANTHER" id="PTHR30337:SF7">
    <property type="entry name" value="PHOSPHOESTERASE"/>
    <property type="match status" value="1"/>
</dbReference>
<dbReference type="AlphaFoldDB" id="A0A2I0QVC8"/>
<evidence type="ECO:0000256" key="1">
    <source>
        <dbReference type="ARBA" id="ARBA00022801"/>
    </source>
</evidence>
<protein>
    <submittedName>
        <fullName evidence="3">DNA repair exonuclease</fullName>
    </submittedName>
</protein>
<evidence type="ECO:0000313" key="4">
    <source>
        <dbReference type="Proteomes" id="UP000243524"/>
    </source>
</evidence>
<keyword evidence="3" id="KW-0269">Exonuclease</keyword>
<sequence>MANQPLRFIHCADLHLDSPYKGLFNLPDKIFSDIKNSTFIAYERLIDLAIEEQVDFVLFVGDLFDQHSASLKSTVRLKKGLQRLNEHHINAYISYGNHDYGIGQKADLSFPPNTHVFKSEKVSKFVYSKNDVEVASIYGFSYEQREVKDSKVGEYQIEDNTLTNIATLHGSLESNHEHATYAPFLLESLRKQNFDYWALGHIHKREILSENPPVVYPGNIQGRHIKETDEKGCYLVEMNNNESNLYFHSLQEILFQEIALDGSSVEESDELLKLIESLKEDIRNQNGKTIVRLNLMISNVLAQNLSSNDREELHQLANESEEDETTWVWLKDIKFSEHIEYDRNQLKQSKQFIGEVITTIDEQVSIKSYVDDLMKNGVFKKMDWLDEEREQQIMYEAEQFLMQELLKDGSDDK</sequence>
<name>A0A2I0QVC8_9BACI</name>
<dbReference type="InterPro" id="IPR041796">
    <property type="entry name" value="Mre11_N"/>
</dbReference>
<dbReference type="InterPro" id="IPR004843">
    <property type="entry name" value="Calcineurin-like_PHP"/>
</dbReference>
<dbReference type="RefSeq" id="WP_101329949.1">
    <property type="nucleotide sequence ID" value="NZ_PJNH01000001.1"/>
</dbReference>
<dbReference type="InterPro" id="IPR014576">
    <property type="entry name" value="Pesterase_YhaO"/>
</dbReference>
<comment type="caution">
    <text evidence="3">The sequence shown here is derived from an EMBL/GenBank/DDBJ whole genome shotgun (WGS) entry which is preliminary data.</text>
</comment>
<dbReference type="SUPFAM" id="SSF56300">
    <property type="entry name" value="Metallo-dependent phosphatases"/>
    <property type="match status" value="1"/>
</dbReference>
<dbReference type="Pfam" id="PF00149">
    <property type="entry name" value="Metallophos"/>
    <property type="match status" value="1"/>
</dbReference>
<dbReference type="EMBL" id="PJNH01000001">
    <property type="protein sequence ID" value="PKR78264.1"/>
    <property type="molecule type" value="Genomic_DNA"/>
</dbReference>
<keyword evidence="1" id="KW-0378">Hydrolase</keyword>
<dbReference type="PIRSF" id="PIRSF033091">
    <property type="entry name" value="Pesterase_YhaO"/>
    <property type="match status" value="1"/>
</dbReference>
<accession>A0A2I0QVC8</accession>
<keyword evidence="3" id="KW-0540">Nuclease</keyword>
<dbReference type="Proteomes" id="UP000243524">
    <property type="component" value="Unassembled WGS sequence"/>
</dbReference>
<dbReference type="Gene3D" id="3.60.21.10">
    <property type="match status" value="1"/>
</dbReference>
<keyword evidence="4" id="KW-1185">Reference proteome</keyword>
<dbReference type="CDD" id="cd00840">
    <property type="entry name" value="MPP_Mre11_N"/>
    <property type="match status" value="1"/>
</dbReference>
<reference evidence="3 4" key="1">
    <citation type="submission" date="2017-06" db="EMBL/GenBank/DDBJ databases">
        <title>the draft geome sequence of Illustriluteabacillus marina B3227.</title>
        <authorList>
            <person name="He R.-H."/>
            <person name="Du Z.-J."/>
        </authorList>
    </citation>
    <scope>NUCLEOTIDE SEQUENCE [LARGE SCALE GENOMIC DNA]</scope>
    <source>
        <strain evidence="3 4">B3227</strain>
    </source>
</reference>
<proteinExistence type="predicted"/>
<dbReference type="InterPro" id="IPR029052">
    <property type="entry name" value="Metallo-depent_PP-like"/>
</dbReference>